<evidence type="ECO:0000313" key="1">
    <source>
        <dbReference type="EMBL" id="KKT90538.1"/>
    </source>
</evidence>
<evidence type="ECO:0008006" key="3">
    <source>
        <dbReference type="Google" id="ProtNLM"/>
    </source>
</evidence>
<name>A0A0G1L402_9BACT</name>
<evidence type="ECO:0000313" key="2">
    <source>
        <dbReference type="Proteomes" id="UP000033966"/>
    </source>
</evidence>
<gene>
    <name evidence="1" type="ORF">UW92_C0036G0006</name>
</gene>
<reference evidence="1 2" key="1">
    <citation type="journal article" date="2015" name="Nature">
        <title>rRNA introns, odd ribosomes, and small enigmatic genomes across a large radiation of phyla.</title>
        <authorList>
            <person name="Brown C.T."/>
            <person name="Hug L.A."/>
            <person name="Thomas B.C."/>
            <person name="Sharon I."/>
            <person name="Castelle C.J."/>
            <person name="Singh A."/>
            <person name="Wilkins M.J."/>
            <person name="Williams K.H."/>
            <person name="Banfield J.F."/>
        </authorList>
    </citation>
    <scope>NUCLEOTIDE SEQUENCE [LARGE SCALE GENOMIC DNA]</scope>
</reference>
<organism evidence="1 2">
    <name type="scientific">Candidatus Jorgensenbacteria bacterium GW2011_GWA2_45_13</name>
    <dbReference type="NCBI Taxonomy" id="1618662"/>
    <lineage>
        <taxon>Bacteria</taxon>
        <taxon>Candidatus Joergenseniibacteriota</taxon>
    </lineage>
</organism>
<proteinExistence type="predicted"/>
<dbReference type="EMBL" id="LCKF01000036">
    <property type="protein sequence ID" value="KKT90538.1"/>
    <property type="molecule type" value="Genomic_DNA"/>
</dbReference>
<dbReference type="Proteomes" id="UP000033966">
    <property type="component" value="Unassembled WGS sequence"/>
</dbReference>
<dbReference type="Pfam" id="PF11899">
    <property type="entry name" value="DUF3419"/>
    <property type="match status" value="1"/>
</dbReference>
<dbReference type="InterPro" id="IPR029063">
    <property type="entry name" value="SAM-dependent_MTases_sf"/>
</dbReference>
<sequence length="306" mass="36059">MTKQKETVSVKNLKEAEMTRFAPMYIYATEMVGSYYTKIGVQNKRVLTIAGSGDQVLNAYALGAREVVGFDVNIRSFFMTQLKIAAVQTLTLKEFLVFFGEKKPNTGFSYKIYQKVRSSLERKSRLFFDRVYKKFHNNGLKMVQSEYFRQRHMFTRVTPMEINAYLRNERMYRKLRDIFSSSDTFEFIQADLRDIWRYPKFRSAPFDVINLSNAPNYVFSLNEMPVVVENFLDLLEKFRRIVAKKGVIFFYTYAFENYLTTERELPPLSRREAIARISRTEGFRLSSVRLKGYIHGMDKVVVLKKI</sequence>
<dbReference type="SUPFAM" id="SSF53335">
    <property type="entry name" value="S-adenosyl-L-methionine-dependent methyltransferases"/>
    <property type="match status" value="1"/>
</dbReference>
<dbReference type="AlphaFoldDB" id="A0A0G1L402"/>
<protein>
    <recommendedName>
        <fullName evidence="3">Methyltransferase type 11 domain-containing protein</fullName>
    </recommendedName>
</protein>
<dbReference type="InterPro" id="IPR021829">
    <property type="entry name" value="DUF3419"/>
</dbReference>
<accession>A0A0G1L402</accession>
<dbReference type="Gene3D" id="3.40.50.150">
    <property type="entry name" value="Vaccinia Virus protein VP39"/>
    <property type="match status" value="1"/>
</dbReference>
<dbReference type="PATRIC" id="fig|1618662.3.peg.628"/>
<comment type="caution">
    <text evidence="1">The sequence shown here is derived from an EMBL/GenBank/DDBJ whole genome shotgun (WGS) entry which is preliminary data.</text>
</comment>
<dbReference type="CDD" id="cd02440">
    <property type="entry name" value="AdoMet_MTases"/>
    <property type="match status" value="1"/>
</dbReference>